<organism evidence="1 2">
    <name type="scientific">Neoarthrinium moseri</name>
    <dbReference type="NCBI Taxonomy" id="1658444"/>
    <lineage>
        <taxon>Eukaryota</taxon>
        <taxon>Fungi</taxon>
        <taxon>Dikarya</taxon>
        <taxon>Ascomycota</taxon>
        <taxon>Pezizomycotina</taxon>
        <taxon>Sordariomycetes</taxon>
        <taxon>Xylariomycetidae</taxon>
        <taxon>Amphisphaeriales</taxon>
        <taxon>Apiosporaceae</taxon>
        <taxon>Neoarthrinium</taxon>
    </lineage>
</organism>
<accession>A0A9P9WH51</accession>
<name>A0A9P9WH51_9PEZI</name>
<proteinExistence type="predicted"/>
<sequence length="204" mass="23588">MTAKKIVYQSFLGPMSEQLLARLPQMASRTENQSIGEPCRPLHNQEWRGLGLEPMDIIKCGYDALLDQILGGLQWKQRLPFLYAAHDQQLRQLTWISERRARDRQDADLTQQREALLWRREVLLTKLFEAEDYEDGLRGIHDVGVFRSMKARLDFLRAAVPGSRDAGKFACQPEITLCSGPLAKNQKEREALRRRAETFVHRDV</sequence>
<gene>
    <name evidence="1" type="ORF">JX265_009021</name>
</gene>
<dbReference type="Proteomes" id="UP000829685">
    <property type="component" value="Unassembled WGS sequence"/>
</dbReference>
<dbReference type="EMBL" id="JAFIMR010000026">
    <property type="protein sequence ID" value="KAI1862975.1"/>
    <property type="molecule type" value="Genomic_DNA"/>
</dbReference>
<evidence type="ECO:0000313" key="1">
    <source>
        <dbReference type="EMBL" id="KAI1862975.1"/>
    </source>
</evidence>
<protein>
    <submittedName>
        <fullName evidence="1">Uncharacterized protein</fullName>
    </submittedName>
</protein>
<comment type="caution">
    <text evidence="1">The sequence shown here is derived from an EMBL/GenBank/DDBJ whole genome shotgun (WGS) entry which is preliminary data.</text>
</comment>
<evidence type="ECO:0000313" key="2">
    <source>
        <dbReference type="Proteomes" id="UP000829685"/>
    </source>
</evidence>
<dbReference type="AlphaFoldDB" id="A0A9P9WH51"/>
<keyword evidence="2" id="KW-1185">Reference proteome</keyword>
<reference evidence="1" key="1">
    <citation type="submission" date="2021-03" db="EMBL/GenBank/DDBJ databases">
        <title>Revisited historic fungal species revealed as producer of novel bioactive compounds through whole genome sequencing and comparative genomics.</title>
        <authorList>
            <person name="Vignolle G.A."/>
            <person name="Hochenegger N."/>
            <person name="Mach R.L."/>
            <person name="Mach-Aigner A.R."/>
            <person name="Javad Rahimi M."/>
            <person name="Salim K.A."/>
            <person name="Chan C.M."/>
            <person name="Lim L.B.L."/>
            <person name="Cai F."/>
            <person name="Druzhinina I.S."/>
            <person name="U'Ren J.M."/>
            <person name="Derntl C."/>
        </authorList>
    </citation>
    <scope>NUCLEOTIDE SEQUENCE</scope>
    <source>
        <strain evidence="1">TUCIM 5799</strain>
    </source>
</reference>